<organism evidence="2 3">
    <name type="scientific">Strigops habroptila</name>
    <name type="common">Kakapo</name>
    <dbReference type="NCBI Taxonomy" id="2489341"/>
    <lineage>
        <taxon>Eukaryota</taxon>
        <taxon>Metazoa</taxon>
        <taxon>Chordata</taxon>
        <taxon>Craniata</taxon>
        <taxon>Vertebrata</taxon>
        <taxon>Euteleostomi</taxon>
        <taxon>Archelosauria</taxon>
        <taxon>Archosauria</taxon>
        <taxon>Dinosauria</taxon>
        <taxon>Saurischia</taxon>
        <taxon>Theropoda</taxon>
        <taxon>Coelurosauria</taxon>
        <taxon>Aves</taxon>
        <taxon>Neognathae</taxon>
        <taxon>Neoaves</taxon>
        <taxon>Telluraves</taxon>
        <taxon>Australaves</taxon>
        <taxon>Psittaciformes</taxon>
        <taxon>Psittacidae</taxon>
        <taxon>Strigops</taxon>
    </lineage>
</organism>
<dbReference type="Proteomes" id="UP000472266">
    <property type="component" value="Chromosome 4"/>
</dbReference>
<evidence type="ECO:0000313" key="2">
    <source>
        <dbReference type="Ensembl" id="ENSSHBP00005005729.1"/>
    </source>
</evidence>
<dbReference type="CDD" id="cd00037">
    <property type="entry name" value="CLECT"/>
    <property type="match status" value="1"/>
</dbReference>
<dbReference type="InterPro" id="IPR016187">
    <property type="entry name" value="CTDL_fold"/>
</dbReference>
<feature type="domain" description="C-type lectin" evidence="1">
    <location>
        <begin position="9"/>
        <end position="70"/>
    </location>
</feature>
<dbReference type="InterPro" id="IPR016186">
    <property type="entry name" value="C-type_lectin-like/link_sf"/>
</dbReference>
<dbReference type="SUPFAM" id="SSF56436">
    <property type="entry name" value="C-type lectin-like"/>
    <property type="match status" value="1"/>
</dbReference>
<dbReference type="InParanoid" id="A0A672TW42"/>
<reference evidence="2" key="2">
    <citation type="submission" date="2025-08" db="UniProtKB">
        <authorList>
            <consortium name="Ensembl"/>
        </authorList>
    </citation>
    <scope>IDENTIFICATION</scope>
</reference>
<dbReference type="PROSITE" id="PS50041">
    <property type="entry name" value="C_TYPE_LECTIN_2"/>
    <property type="match status" value="1"/>
</dbReference>
<dbReference type="InterPro" id="IPR001304">
    <property type="entry name" value="C-type_lectin-like"/>
</dbReference>
<sequence>DNKEEHDFRNGLVRHIFKESKTWKVAQQICEMSSRGAHLLDIGSEEEHGFIMSYLQTVSQIIMLWMGLNDLRVSMFYRHHYYMCGSRRILIYRTQFSGIKVLLVDRKEIIIFSCLEILKILSRP</sequence>
<reference evidence="2 3" key="1">
    <citation type="submission" date="2019-11" db="EMBL/GenBank/DDBJ databases">
        <title>Strigops habroptila (kakapo) genome, bStrHab1, primary haplotype, v2.</title>
        <authorList>
            <person name="Jarvis E.D."/>
            <person name="Howard J."/>
            <person name="Rhie A."/>
            <person name="Phillippy A."/>
            <person name="Korlach J."/>
            <person name="Digby A."/>
            <person name="Iorns D."/>
            <person name="Eason D."/>
            <person name="Robertson B."/>
            <person name="Raemaekers T."/>
            <person name="Howe K."/>
            <person name="Lewin H."/>
            <person name="Damas J."/>
            <person name="Hastie A."/>
            <person name="Tracey A."/>
            <person name="Chow W."/>
            <person name="Fedrigo O."/>
        </authorList>
    </citation>
    <scope>NUCLEOTIDE SEQUENCE [LARGE SCALE GENOMIC DNA]</scope>
</reference>
<evidence type="ECO:0000259" key="1">
    <source>
        <dbReference type="PROSITE" id="PS50041"/>
    </source>
</evidence>
<name>A0A672TW42_STRHB</name>
<dbReference type="Ensembl" id="ENSSHBT00005006935.1">
    <property type="protein sequence ID" value="ENSSHBP00005005729.1"/>
    <property type="gene ID" value="ENSSHBG00005004998.1"/>
</dbReference>
<keyword evidence="3" id="KW-1185">Reference proteome</keyword>
<dbReference type="GeneTree" id="ENSGT00960000187527"/>
<dbReference type="Pfam" id="PF00059">
    <property type="entry name" value="Lectin_C"/>
    <property type="match status" value="1"/>
</dbReference>
<reference evidence="2" key="3">
    <citation type="submission" date="2025-09" db="UniProtKB">
        <authorList>
            <consortium name="Ensembl"/>
        </authorList>
    </citation>
    <scope>IDENTIFICATION</scope>
</reference>
<dbReference type="Gene3D" id="3.10.100.10">
    <property type="entry name" value="Mannose-Binding Protein A, subunit A"/>
    <property type="match status" value="1"/>
</dbReference>
<accession>A0A672TW42</accession>
<proteinExistence type="predicted"/>
<protein>
    <recommendedName>
        <fullName evidence="1">C-type lectin domain-containing protein</fullName>
    </recommendedName>
</protein>
<dbReference type="AlphaFoldDB" id="A0A672TW42"/>
<evidence type="ECO:0000313" key="3">
    <source>
        <dbReference type="Proteomes" id="UP000472266"/>
    </source>
</evidence>